<dbReference type="Pfam" id="PF00188">
    <property type="entry name" value="CAP"/>
    <property type="match status" value="1"/>
</dbReference>
<dbReference type="STRING" id="174720.A0A0N5C4J3"/>
<dbReference type="Proteomes" id="UP000046392">
    <property type="component" value="Unplaced"/>
</dbReference>
<dbReference type="PROSITE" id="PS01010">
    <property type="entry name" value="CRISP_2"/>
    <property type="match status" value="1"/>
</dbReference>
<evidence type="ECO:0000313" key="4">
    <source>
        <dbReference type="WBParaSite" id="SPAL_0001287400.1"/>
    </source>
</evidence>
<proteinExistence type="predicted"/>
<dbReference type="InterPro" id="IPR001283">
    <property type="entry name" value="CRISP-related"/>
</dbReference>
<dbReference type="AlphaFoldDB" id="A0A0N5C4J3"/>
<feature type="region of interest" description="Disordered" evidence="1">
    <location>
        <begin position="304"/>
        <end position="344"/>
    </location>
</feature>
<name>A0A0N5C4J3_STREA</name>
<dbReference type="PANTHER" id="PTHR10334">
    <property type="entry name" value="CYSTEINE-RICH SECRETORY PROTEIN-RELATED"/>
    <property type="match status" value="1"/>
</dbReference>
<dbReference type="WBParaSite" id="SPAL_0001287400.1">
    <property type="protein sequence ID" value="SPAL_0001287400.1"/>
    <property type="gene ID" value="SPAL_0001287400"/>
</dbReference>
<dbReference type="CDD" id="cd05380">
    <property type="entry name" value="CAP_euk"/>
    <property type="match status" value="1"/>
</dbReference>
<protein>
    <submittedName>
        <fullName evidence="4">SCP domain-containing protein</fullName>
    </submittedName>
</protein>
<evidence type="ECO:0000259" key="2">
    <source>
        <dbReference type="SMART" id="SM00198"/>
    </source>
</evidence>
<dbReference type="SMART" id="SM00198">
    <property type="entry name" value="SCP"/>
    <property type="match status" value="1"/>
</dbReference>
<dbReference type="InterPro" id="IPR014044">
    <property type="entry name" value="CAP_dom"/>
</dbReference>
<dbReference type="GO" id="GO:0005576">
    <property type="term" value="C:extracellular region"/>
    <property type="evidence" value="ECO:0007669"/>
    <property type="project" value="InterPro"/>
</dbReference>
<evidence type="ECO:0000256" key="1">
    <source>
        <dbReference type="SAM" id="MobiDB-lite"/>
    </source>
</evidence>
<accession>A0A0N5C4J3</accession>
<feature type="compositionally biased region" description="Low complexity" evidence="1">
    <location>
        <begin position="315"/>
        <end position="331"/>
    </location>
</feature>
<evidence type="ECO:0000313" key="3">
    <source>
        <dbReference type="Proteomes" id="UP000046392"/>
    </source>
</evidence>
<dbReference type="InterPro" id="IPR018244">
    <property type="entry name" value="Allrgn_V5/Tpx1_CS"/>
</dbReference>
<sequence length="365" mass="41462">MKNITLKSFMIFIIFTSNNPQTNANIFGKLPIFPITSHSGPIRVNEIDGKILDYPKSRSKRWSNNYMGGNFDWNGLLIRSGVFSDYDKNSIVNTHNTLRALLPSTNMRMLYWSEELAASAQRHANTCDFRHSRGRRNVGENIWASPWGNWSDAVPRWFNEVYDPNCKCQHAYKHCCGHYVQTVWADTNLVGCGFAQCRDVQGVYGRGHHYVFVCHYNPQGNLYYVTGNGGMYTIPAFKWDVNGKGRCSECPSDAPDCYNGLCYKAKPSDGNSLNNENLDNITSTTGTTTTEISTTISTTTVALDLEDEGSETTESESTTESTTTTTTSSSSFFNGRQFRKRRVRPTQSYRDLYYRRRNNNLIKRL</sequence>
<feature type="domain" description="SCP" evidence="2">
    <location>
        <begin position="86"/>
        <end position="224"/>
    </location>
</feature>
<keyword evidence="3" id="KW-1185">Reference proteome</keyword>
<feature type="compositionally biased region" description="Acidic residues" evidence="1">
    <location>
        <begin position="304"/>
        <end position="314"/>
    </location>
</feature>
<dbReference type="PRINTS" id="PR00837">
    <property type="entry name" value="V5TPXLIKE"/>
</dbReference>
<organism evidence="3 4">
    <name type="scientific">Strongyloides papillosus</name>
    <name type="common">Intestinal threadworm</name>
    <dbReference type="NCBI Taxonomy" id="174720"/>
    <lineage>
        <taxon>Eukaryota</taxon>
        <taxon>Metazoa</taxon>
        <taxon>Ecdysozoa</taxon>
        <taxon>Nematoda</taxon>
        <taxon>Chromadorea</taxon>
        <taxon>Rhabditida</taxon>
        <taxon>Tylenchina</taxon>
        <taxon>Panagrolaimomorpha</taxon>
        <taxon>Strongyloidoidea</taxon>
        <taxon>Strongyloididae</taxon>
        <taxon>Strongyloides</taxon>
    </lineage>
</organism>
<dbReference type="InterPro" id="IPR035940">
    <property type="entry name" value="CAP_sf"/>
</dbReference>
<dbReference type="Gene3D" id="3.40.33.10">
    <property type="entry name" value="CAP"/>
    <property type="match status" value="1"/>
</dbReference>
<reference evidence="4" key="1">
    <citation type="submission" date="2017-02" db="UniProtKB">
        <authorList>
            <consortium name="WormBaseParasite"/>
        </authorList>
    </citation>
    <scope>IDENTIFICATION</scope>
</reference>
<dbReference type="SUPFAM" id="SSF55797">
    <property type="entry name" value="PR-1-like"/>
    <property type="match status" value="1"/>
</dbReference>